<protein>
    <submittedName>
        <fullName evidence="1">Uncharacterized protein</fullName>
    </submittedName>
</protein>
<reference evidence="1 2" key="1">
    <citation type="submission" date="2020-09" db="EMBL/GenBank/DDBJ databases">
        <title>De no assembly of potato wild relative species, Solanum commersonii.</title>
        <authorList>
            <person name="Cho K."/>
        </authorList>
    </citation>
    <scope>NUCLEOTIDE SEQUENCE [LARGE SCALE GENOMIC DNA]</scope>
    <source>
        <strain evidence="1">LZ3.2</strain>
        <tissue evidence="1">Leaf</tissue>
    </source>
</reference>
<proteinExistence type="predicted"/>
<dbReference type="OrthoDB" id="10581321at2759"/>
<keyword evidence="2" id="KW-1185">Reference proteome</keyword>
<comment type="caution">
    <text evidence="1">The sequence shown here is derived from an EMBL/GenBank/DDBJ whole genome shotgun (WGS) entry which is preliminary data.</text>
</comment>
<accession>A0A9J5WKS9</accession>
<dbReference type="EMBL" id="JACXVP010000011">
    <property type="protein sequence ID" value="KAG5575788.1"/>
    <property type="molecule type" value="Genomic_DNA"/>
</dbReference>
<dbReference type="AlphaFoldDB" id="A0A9J5WKS9"/>
<dbReference type="Proteomes" id="UP000824120">
    <property type="component" value="Chromosome 11"/>
</dbReference>
<evidence type="ECO:0000313" key="1">
    <source>
        <dbReference type="EMBL" id="KAG5575788.1"/>
    </source>
</evidence>
<organism evidence="1 2">
    <name type="scientific">Solanum commersonii</name>
    <name type="common">Commerson's wild potato</name>
    <name type="synonym">Commerson's nightshade</name>
    <dbReference type="NCBI Taxonomy" id="4109"/>
    <lineage>
        <taxon>Eukaryota</taxon>
        <taxon>Viridiplantae</taxon>
        <taxon>Streptophyta</taxon>
        <taxon>Embryophyta</taxon>
        <taxon>Tracheophyta</taxon>
        <taxon>Spermatophyta</taxon>
        <taxon>Magnoliopsida</taxon>
        <taxon>eudicotyledons</taxon>
        <taxon>Gunneridae</taxon>
        <taxon>Pentapetalae</taxon>
        <taxon>asterids</taxon>
        <taxon>lamiids</taxon>
        <taxon>Solanales</taxon>
        <taxon>Solanaceae</taxon>
        <taxon>Solanoideae</taxon>
        <taxon>Solaneae</taxon>
        <taxon>Solanum</taxon>
    </lineage>
</organism>
<gene>
    <name evidence="1" type="ORF">H5410_055922</name>
</gene>
<name>A0A9J5WKS9_SOLCO</name>
<sequence length="73" mass="8234">MKMKRINMILIMKGEKVEDVVSEHRQSLINNGNLSPRSVRRNANVNHKDFAKPSPITRAKGKAFQIGETSSDI</sequence>
<evidence type="ECO:0000313" key="2">
    <source>
        <dbReference type="Proteomes" id="UP000824120"/>
    </source>
</evidence>